<feature type="region of interest" description="Disordered" evidence="3">
    <location>
        <begin position="206"/>
        <end position="243"/>
    </location>
</feature>
<organism evidence="4 5">
    <name type="scientific">Capsulimonas corticalis</name>
    <dbReference type="NCBI Taxonomy" id="2219043"/>
    <lineage>
        <taxon>Bacteria</taxon>
        <taxon>Bacillati</taxon>
        <taxon>Armatimonadota</taxon>
        <taxon>Armatimonadia</taxon>
        <taxon>Capsulimonadales</taxon>
        <taxon>Capsulimonadaceae</taxon>
        <taxon>Capsulimonas</taxon>
    </lineage>
</organism>
<dbReference type="GO" id="GO:0003841">
    <property type="term" value="F:1-acylglycerol-3-phosphate O-acyltransferase activity"/>
    <property type="evidence" value="ECO:0007669"/>
    <property type="project" value="TreeGrafter"/>
</dbReference>
<dbReference type="GO" id="GO:0006654">
    <property type="term" value="P:phosphatidic acid biosynthetic process"/>
    <property type="evidence" value="ECO:0007669"/>
    <property type="project" value="TreeGrafter"/>
</dbReference>
<evidence type="ECO:0000313" key="4">
    <source>
        <dbReference type="EMBL" id="BDI32897.1"/>
    </source>
</evidence>
<proteinExistence type="predicted"/>
<evidence type="ECO:0000256" key="3">
    <source>
        <dbReference type="SAM" id="MobiDB-lite"/>
    </source>
</evidence>
<keyword evidence="5" id="KW-1185">Reference proteome</keyword>
<dbReference type="Pfam" id="PF01553">
    <property type="entry name" value="Acyltransferase"/>
    <property type="match status" value="1"/>
</dbReference>
<protein>
    <submittedName>
        <fullName evidence="4">1-acyl-sn-glycerol-3-phosphate acyltransferase</fullName>
    </submittedName>
</protein>
<dbReference type="CDD" id="cd07989">
    <property type="entry name" value="LPLAT_AGPAT-like"/>
    <property type="match status" value="1"/>
</dbReference>
<dbReference type="EMBL" id="AP025739">
    <property type="protein sequence ID" value="BDI32897.1"/>
    <property type="molecule type" value="Genomic_DNA"/>
</dbReference>
<sequence>MIYFLFYPIFFVVLRTLIRVLGRLRSSGEHHVPRTGGLIYCPNHTSDADPPTMFVTLPRRAWFIGKSELFEAPVFGWFFHHFHAFPIKRDSADRAALRRAEACLKRGEPIIIFPEGRCAQQGKLLRLQPGAAMLAVRAGAPIVPIGIRHTNEMLPYGSQRPRFSKHPVTVTFGAPIDPAKFADLPRGKAIEAITYELGLALAALTDQAPPPVDAPRERRPKRASSDAPVALHEDQIPDEAAAS</sequence>
<keyword evidence="2 4" id="KW-0012">Acyltransferase</keyword>
<dbReference type="SUPFAM" id="SSF69593">
    <property type="entry name" value="Glycerol-3-phosphate (1)-acyltransferase"/>
    <property type="match status" value="1"/>
</dbReference>
<dbReference type="InterPro" id="IPR002123">
    <property type="entry name" value="Plipid/glycerol_acylTrfase"/>
</dbReference>
<dbReference type="FunCoup" id="A0A402CPK0">
    <property type="interactions" value="250"/>
</dbReference>
<dbReference type="AlphaFoldDB" id="A0A402CPK0"/>
<dbReference type="PANTHER" id="PTHR10434">
    <property type="entry name" value="1-ACYL-SN-GLYCEROL-3-PHOSPHATE ACYLTRANSFERASE"/>
    <property type="match status" value="1"/>
</dbReference>
<dbReference type="KEGG" id="ccot:CCAX7_49480"/>
<evidence type="ECO:0000256" key="2">
    <source>
        <dbReference type="ARBA" id="ARBA00023315"/>
    </source>
</evidence>
<dbReference type="Proteomes" id="UP000287394">
    <property type="component" value="Chromosome"/>
</dbReference>
<dbReference type="OrthoDB" id="9803035at2"/>
<dbReference type="PANTHER" id="PTHR10434:SF11">
    <property type="entry name" value="1-ACYL-SN-GLYCEROL-3-PHOSPHATE ACYLTRANSFERASE"/>
    <property type="match status" value="1"/>
</dbReference>
<dbReference type="RefSeq" id="WP_119319414.1">
    <property type="nucleotide sequence ID" value="NZ_AP025739.1"/>
</dbReference>
<evidence type="ECO:0000313" key="5">
    <source>
        <dbReference type="Proteomes" id="UP000287394"/>
    </source>
</evidence>
<keyword evidence="1" id="KW-0808">Transferase</keyword>
<evidence type="ECO:0000256" key="1">
    <source>
        <dbReference type="ARBA" id="ARBA00022679"/>
    </source>
</evidence>
<gene>
    <name evidence="4" type="ORF">CCAX7_49480</name>
</gene>
<reference evidence="4 5" key="1">
    <citation type="journal article" date="2019" name="Int. J. Syst. Evol. Microbiol.">
        <title>Capsulimonas corticalis gen. nov., sp. nov., an aerobic capsulated bacterium, of a novel bacterial order, Capsulimonadales ord. nov., of the class Armatimonadia of the phylum Armatimonadetes.</title>
        <authorList>
            <person name="Li J."/>
            <person name="Kudo C."/>
            <person name="Tonouchi A."/>
        </authorList>
    </citation>
    <scope>NUCLEOTIDE SEQUENCE [LARGE SCALE GENOMIC DNA]</scope>
    <source>
        <strain evidence="4 5">AX-7</strain>
    </source>
</reference>
<dbReference type="SMART" id="SM00563">
    <property type="entry name" value="PlsC"/>
    <property type="match status" value="1"/>
</dbReference>
<accession>A0A402CPK0</accession>
<name>A0A402CPK0_9BACT</name>